<dbReference type="InterPro" id="IPR005184">
    <property type="entry name" value="DUF306_Meta_HslJ"/>
</dbReference>
<dbReference type="PANTHER" id="PTHR35535">
    <property type="entry name" value="HEAT SHOCK PROTEIN HSLJ"/>
    <property type="match status" value="1"/>
</dbReference>
<dbReference type="InterPro" id="IPR038670">
    <property type="entry name" value="HslJ-like_sf"/>
</dbReference>
<dbReference type="Pfam" id="PF03724">
    <property type="entry name" value="META"/>
    <property type="match status" value="1"/>
</dbReference>
<evidence type="ECO:0000256" key="1">
    <source>
        <dbReference type="SAM" id="SignalP"/>
    </source>
</evidence>
<dbReference type="Gene3D" id="2.40.128.270">
    <property type="match status" value="1"/>
</dbReference>
<dbReference type="InterPro" id="IPR053147">
    <property type="entry name" value="Hsp_HslJ-like"/>
</dbReference>
<evidence type="ECO:0000313" key="4">
    <source>
        <dbReference type="Proteomes" id="UP000248795"/>
    </source>
</evidence>
<evidence type="ECO:0000313" key="3">
    <source>
        <dbReference type="EMBL" id="PZF78501.1"/>
    </source>
</evidence>
<comment type="caution">
    <text evidence="3">The sequence shown here is derived from an EMBL/GenBank/DDBJ whole genome shotgun (WGS) entry which is preliminary data.</text>
</comment>
<proteinExistence type="predicted"/>
<keyword evidence="1" id="KW-0732">Signal</keyword>
<dbReference type="PANTHER" id="PTHR35535:SF1">
    <property type="entry name" value="HEAT SHOCK PROTEIN HSLJ"/>
    <property type="match status" value="1"/>
</dbReference>
<feature type="signal peptide" evidence="1">
    <location>
        <begin position="1"/>
        <end position="21"/>
    </location>
</feature>
<accession>A0A2W2ATG0</accession>
<name>A0A2W2ATG0_9HYPH</name>
<gene>
    <name evidence="3" type="ORF">DK847_01425</name>
</gene>
<dbReference type="EMBL" id="QKVK01000001">
    <property type="protein sequence ID" value="PZF78501.1"/>
    <property type="molecule type" value="Genomic_DNA"/>
</dbReference>
<reference evidence="4" key="1">
    <citation type="submission" date="2018-06" db="EMBL/GenBank/DDBJ databases">
        <title>Aestuariibacter litoralis strain KCTC 52945T.</title>
        <authorList>
            <person name="Li X."/>
            <person name="Salam N."/>
            <person name="Li J.-L."/>
            <person name="Chen Y.-M."/>
            <person name="Yang Z.-W."/>
            <person name="Zhang L.-Y."/>
            <person name="Han M.-X."/>
            <person name="Xiao M."/>
            <person name="Li W.-J."/>
        </authorList>
    </citation>
    <scope>NUCLEOTIDE SEQUENCE [LARGE SCALE GENOMIC DNA]</scope>
    <source>
        <strain evidence="4">KCTC 52945</strain>
    </source>
</reference>
<dbReference type="Proteomes" id="UP000248795">
    <property type="component" value="Unassembled WGS sequence"/>
</dbReference>
<organism evidence="3 4">
    <name type="scientific">Aestuariivirga litoralis</name>
    <dbReference type="NCBI Taxonomy" id="2650924"/>
    <lineage>
        <taxon>Bacteria</taxon>
        <taxon>Pseudomonadati</taxon>
        <taxon>Pseudomonadota</taxon>
        <taxon>Alphaproteobacteria</taxon>
        <taxon>Hyphomicrobiales</taxon>
        <taxon>Aestuariivirgaceae</taxon>
        <taxon>Aestuariivirga</taxon>
    </lineage>
</organism>
<feature type="domain" description="DUF306" evidence="2">
    <location>
        <begin position="27"/>
        <end position="123"/>
    </location>
</feature>
<keyword evidence="4" id="KW-1185">Reference proteome</keyword>
<dbReference type="RefSeq" id="WP_111195828.1">
    <property type="nucleotide sequence ID" value="NZ_QKVK01000001.1"/>
</dbReference>
<dbReference type="AlphaFoldDB" id="A0A2W2ATG0"/>
<sequence length="129" mass="13528">MHRRLVLSALLLGVLAGPGRAQPEGFTGVDWVLAGASGKRAPYLRFEAGRVAGLGGCNRFKGSYKLSGAKLSFSPLAATQMACLDGFEQEQAFFAMLAKVRAMSLKDGRLKLLDAGGAVLASFTPRAAP</sequence>
<feature type="chain" id="PRO_5015882311" description="DUF306 domain-containing protein" evidence="1">
    <location>
        <begin position="22"/>
        <end position="129"/>
    </location>
</feature>
<evidence type="ECO:0000259" key="2">
    <source>
        <dbReference type="Pfam" id="PF03724"/>
    </source>
</evidence>
<protein>
    <recommendedName>
        <fullName evidence="2">DUF306 domain-containing protein</fullName>
    </recommendedName>
</protein>